<dbReference type="InterPro" id="IPR036410">
    <property type="entry name" value="HSP_DnaJ_Cys-rich_dom_sf"/>
</dbReference>
<name>X0XJE7_9ZZZZ</name>
<dbReference type="EMBL" id="BARS01055168">
    <property type="protein sequence ID" value="GAG43310.1"/>
    <property type="molecule type" value="Genomic_DNA"/>
</dbReference>
<proteinExistence type="predicted"/>
<dbReference type="SUPFAM" id="SSF57938">
    <property type="entry name" value="DnaJ/Hsp40 cysteine-rich domain"/>
    <property type="match status" value="1"/>
</dbReference>
<dbReference type="AlphaFoldDB" id="X0XJE7"/>
<evidence type="ECO:0000313" key="1">
    <source>
        <dbReference type="EMBL" id="GAG43310.1"/>
    </source>
</evidence>
<accession>X0XJE7</accession>
<protein>
    <recommendedName>
        <fullName evidence="2">CR-type domain-containing protein</fullName>
    </recommendedName>
</protein>
<evidence type="ECO:0008006" key="2">
    <source>
        <dbReference type="Google" id="ProtNLM"/>
    </source>
</evidence>
<comment type="caution">
    <text evidence="1">The sequence shown here is derived from an EMBL/GenBank/DDBJ whole genome shotgun (WGS) entry which is preliminary data.</text>
</comment>
<feature type="non-terminal residue" evidence="1">
    <location>
        <position position="1"/>
    </location>
</feature>
<sequence>EMTAILRTDDFTTCPACRGQGRVMAAKTITAQGLAVPIGMIPCPKCNGAKVVRVRKFPIRSQGWPN</sequence>
<reference evidence="1" key="1">
    <citation type="journal article" date="2014" name="Front. Microbiol.">
        <title>High frequency of phylogenetically diverse reductive dehalogenase-homologous genes in deep subseafloor sedimentary metagenomes.</title>
        <authorList>
            <person name="Kawai M."/>
            <person name="Futagami T."/>
            <person name="Toyoda A."/>
            <person name="Takaki Y."/>
            <person name="Nishi S."/>
            <person name="Hori S."/>
            <person name="Arai W."/>
            <person name="Tsubouchi T."/>
            <person name="Morono Y."/>
            <person name="Uchiyama I."/>
            <person name="Ito T."/>
            <person name="Fujiyama A."/>
            <person name="Inagaki F."/>
            <person name="Takami H."/>
        </authorList>
    </citation>
    <scope>NUCLEOTIDE SEQUENCE</scope>
    <source>
        <strain evidence="1">Expedition CK06-06</strain>
    </source>
</reference>
<organism evidence="1">
    <name type="scientific">marine sediment metagenome</name>
    <dbReference type="NCBI Taxonomy" id="412755"/>
    <lineage>
        <taxon>unclassified sequences</taxon>
        <taxon>metagenomes</taxon>
        <taxon>ecological metagenomes</taxon>
    </lineage>
</organism>
<dbReference type="Gene3D" id="6.20.20.10">
    <property type="match status" value="1"/>
</dbReference>
<gene>
    <name evidence="1" type="ORF">S01H1_81517</name>
</gene>